<sequence length="191" mass="20035">MSTAERLIESTRELLWERGYTGTSPRAIQQRAGAGQGSMYHHFSGKPELALAAMRRSAEQLRADAEAWLGGPGGAAERITGYLLSEREVLRGCPVGRMAQDPEVVGDPGMSETVDGAFRWLRGRLEEVLEEGRRGGEFPAGLDASGTAAVIAAVLQGGYVLARAAGSAEPFERAVGGVLDLLGIPSAAVAA</sequence>
<dbReference type="RefSeq" id="WP_086566469.1">
    <property type="nucleotide sequence ID" value="NZ_JAFMOF010000001.1"/>
</dbReference>
<evidence type="ECO:0000256" key="3">
    <source>
        <dbReference type="ARBA" id="ARBA00023163"/>
    </source>
</evidence>
<dbReference type="PROSITE" id="PS50977">
    <property type="entry name" value="HTH_TETR_2"/>
    <property type="match status" value="1"/>
</dbReference>
<protein>
    <submittedName>
        <fullName evidence="6">TetR/AcrR family transcriptional regulator</fullName>
    </submittedName>
</protein>
<dbReference type="PANTHER" id="PTHR47506:SF3">
    <property type="entry name" value="HTH-TYPE TRANSCRIPTIONAL REGULATOR LMRA"/>
    <property type="match status" value="1"/>
</dbReference>
<dbReference type="AlphaFoldDB" id="A0A939FI60"/>
<evidence type="ECO:0000256" key="1">
    <source>
        <dbReference type="ARBA" id="ARBA00023015"/>
    </source>
</evidence>
<evidence type="ECO:0000313" key="6">
    <source>
        <dbReference type="EMBL" id="MBO0652501.1"/>
    </source>
</evidence>
<dbReference type="Pfam" id="PF00440">
    <property type="entry name" value="TetR_N"/>
    <property type="match status" value="1"/>
</dbReference>
<dbReference type="InterPro" id="IPR009057">
    <property type="entry name" value="Homeodomain-like_sf"/>
</dbReference>
<dbReference type="Pfam" id="PF16925">
    <property type="entry name" value="TetR_C_13"/>
    <property type="match status" value="1"/>
</dbReference>
<dbReference type="SUPFAM" id="SSF48498">
    <property type="entry name" value="Tetracyclin repressor-like, C-terminal domain"/>
    <property type="match status" value="1"/>
</dbReference>
<evidence type="ECO:0000259" key="5">
    <source>
        <dbReference type="PROSITE" id="PS50977"/>
    </source>
</evidence>
<gene>
    <name evidence="6" type="ORF">J1792_06785</name>
</gene>
<accession>A0A939FI60</accession>
<organism evidence="6 7">
    <name type="scientific">Streptomyces triculaminicus</name>
    <dbReference type="NCBI Taxonomy" id="2816232"/>
    <lineage>
        <taxon>Bacteria</taxon>
        <taxon>Bacillati</taxon>
        <taxon>Actinomycetota</taxon>
        <taxon>Actinomycetes</taxon>
        <taxon>Kitasatosporales</taxon>
        <taxon>Streptomycetaceae</taxon>
        <taxon>Streptomyces</taxon>
    </lineage>
</organism>
<feature type="domain" description="HTH tetR-type" evidence="5">
    <location>
        <begin position="1"/>
        <end position="61"/>
    </location>
</feature>
<comment type="caution">
    <text evidence="6">The sequence shown here is derived from an EMBL/GenBank/DDBJ whole genome shotgun (WGS) entry which is preliminary data.</text>
</comment>
<dbReference type="PANTHER" id="PTHR47506">
    <property type="entry name" value="TRANSCRIPTIONAL REGULATORY PROTEIN"/>
    <property type="match status" value="1"/>
</dbReference>
<dbReference type="Proteomes" id="UP000664781">
    <property type="component" value="Unassembled WGS sequence"/>
</dbReference>
<dbReference type="InterPro" id="IPR011075">
    <property type="entry name" value="TetR_C"/>
</dbReference>
<proteinExistence type="predicted"/>
<keyword evidence="7" id="KW-1185">Reference proteome</keyword>
<keyword evidence="1" id="KW-0805">Transcription regulation</keyword>
<feature type="DNA-binding region" description="H-T-H motif" evidence="4">
    <location>
        <begin position="24"/>
        <end position="43"/>
    </location>
</feature>
<dbReference type="InterPro" id="IPR001647">
    <property type="entry name" value="HTH_TetR"/>
</dbReference>
<evidence type="ECO:0000256" key="4">
    <source>
        <dbReference type="PROSITE-ProRule" id="PRU00335"/>
    </source>
</evidence>
<dbReference type="SUPFAM" id="SSF46689">
    <property type="entry name" value="Homeodomain-like"/>
    <property type="match status" value="1"/>
</dbReference>
<dbReference type="EMBL" id="JAFMOF010000001">
    <property type="protein sequence ID" value="MBO0652501.1"/>
    <property type="molecule type" value="Genomic_DNA"/>
</dbReference>
<dbReference type="GO" id="GO:0003677">
    <property type="term" value="F:DNA binding"/>
    <property type="evidence" value="ECO:0007669"/>
    <property type="project" value="UniProtKB-UniRule"/>
</dbReference>
<evidence type="ECO:0000256" key="2">
    <source>
        <dbReference type="ARBA" id="ARBA00023125"/>
    </source>
</evidence>
<keyword evidence="3" id="KW-0804">Transcription</keyword>
<reference evidence="6" key="1">
    <citation type="submission" date="2021-03" db="EMBL/GenBank/DDBJ databases">
        <title>Streptomyces strains.</title>
        <authorList>
            <person name="Lund M.B."/>
            <person name="Toerring T."/>
        </authorList>
    </citation>
    <scope>NUCLEOTIDE SEQUENCE</scope>
    <source>
        <strain evidence="6">JCM 4242</strain>
    </source>
</reference>
<dbReference type="PRINTS" id="PR00455">
    <property type="entry name" value="HTHTETR"/>
</dbReference>
<name>A0A939FI60_9ACTN</name>
<dbReference type="InterPro" id="IPR036271">
    <property type="entry name" value="Tet_transcr_reg_TetR-rel_C_sf"/>
</dbReference>
<keyword evidence="2 4" id="KW-0238">DNA-binding</keyword>
<evidence type="ECO:0000313" key="7">
    <source>
        <dbReference type="Proteomes" id="UP000664781"/>
    </source>
</evidence>
<dbReference type="Gene3D" id="1.10.357.10">
    <property type="entry name" value="Tetracycline Repressor, domain 2"/>
    <property type="match status" value="1"/>
</dbReference>